<evidence type="ECO:0000256" key="2">
    <source>
        <dbReference type="ARBA" id="ARBA00022737"/>
    </source>
</evidence>
<evidence type="ECO:0000313" key="3">
    <source>
        <dbReference type="EMBL" id="KAL3406644.1"/>
    </source>
</evidence>
<keyword evidence="2" id="KW-0677">Repeat</keyword>
<evidence type="ECO:0008006" key="5">
    <source>
        <dbReference type="Google" id="ProtNLM"/>
    </source>
</evidence>
<keyword evidence="1" id="KW-0853">WD repeat</keyword>
<evidence type="ECO:0000256" key="1">
    <source>
        <dbReference type="ARBA" id="ARBA00022574"/>
    </source>
</evidence>
<dbReference type="InterPro" id="IPR019775">
    <property type="entry name" value="WD40_repeat_CS"/>
</dbReference>
<sequence>MSVQIHNVRFYDLKPRAIVCFAYEPEKKKLALARDDNTLELWNVAHAPFLESTICGADSIDSIEGILWVGSRLFTCGLRGMITEYDSVMLGVKEENALTGGAAWCMDINPNKTRIAVGTEEGYINTFFVTEESLMYERIFDKQKGRILCLKWDLTGGMIFTGSQDSIRVWNATSGHAIHKMIVPRKERKETIVWCLEVTNENMIVSGDSRGTLSIYDPNKGVLVEYHDSHIADILAITMTSDKNIIYCAGVDPVIRTFQKVTTKSLGKAQWVRGIERRVHIHDVRALTIIDNKLYSGGVDGYLGQSSYPPKTLVKHPPLLQHPSAHACPKSRCIMLKYANYLQIWKLGRATLENGSVNPGTIHQLRENPVNILQLKTKDEENIVSCAITKDSKLIIYSTQNSTRVFNFDVIDNSVQIMKQESDVPNKKVDKMIFSSDDKLFITCSNDGKRNIVSIYSVNNENYLFFKTSFTTENENVKTVGHVSLSSDNKYLIISDVDSHIVVYNLEKYLDSGSLEKWSLPQYSCVVTAMAVQNDTNNLVIVYSDQKILEYSIPRRKFTDFSNNLQGRLPNQWLARHFPITHIIFDENNENVIIFHDSTTVFVVNKVSDLPNANAKIPKLESLDKEESTGSNPNSKHALQVVKKYKHLAHLDWMSDTELVAVELNHNSLTEKLPPTLKKKQFGT</sequence>
<comment type="caution">
    <text evidence="3">The sequence shown here is derived from an EMBL/GenBank/DDBJ whole genome shotgun (WGS) entry which is preliminary data.</text>
</comment>
<keyword evidence="4" id="KW-1185">Reference proteome</keyword>
<name>A0ABD2XNE5_9HYME</name>
<dbReference type="PANTHER" id="PTHR44163:SF1">
    <property type="entry name" value="U3 SMALL NUCLEOLAR RNA-ASSOCIATED PROTEIN 4 HOMOLOG"/>
    <property type="match status" value="1"/>
</dbReference>
<organism evidence="3 4">
    <name type="scientific">Trichogramma kaykai</name>
    <dbReference type="NCBI Taxonomy" id="54128"/>
    <lineage>
        <taxon>Eukaryota</taxon>
        <taxon>Metazoa</taxon>
        <taxon>Ecdysozoa</taxon>
        <taxon>Arthropoda</taxon>
        <taxon>Hexapoda</taxon>
        <taxon>Insecta</taxon>
        <taxon>Pterygota</taxon>
        <taxon>Neoptera</taxon>
        <taxon>Endopterygota</taxon>
        <taxon>Hymenoptera</taxon>
        <taxon>Apocrita</taxon>
        <taxon>Proctotrupomorpha</taxon>
        <taxon>Chalcidoidea</taxon>
        <taxon>Trichogrammatidae</taxon>
        <taxon>Trichogramma</taxon>
    </lineage>
</organism>
<accession>A0ABD2XNE5</accession>
<reference evidence="3 4" key="1">
    <citation type="journal article" date="2024" name="bioRxiv">
        <title>A reference genome for Trichogramma kaykai: A tiny desert-dwelling parasitoid wasp with competing sex-ratio distorters.</title>
        <authorList>
            <person name="Culotta J."/>
            <person name="Lindsey A.R."/>
        </authorList>
    </citation>
    <scope>NUCLEOTIDE SEQUENCE [LARGE SCALE GENOMIC DNA]</scope>
    <source>
        <strain evidence="3 4">KSX58</strain>
    </source>
</reference>
<dbReference type="InterPro" id="IPR036322">
    <property type="entry name" value="WD40_repeat_dom_sf"/>
</dbReference>
<gene>
    <name evidence="3" type="ORF">TKK_000799</name>
</gene>
<dbReference type="AlphaFoldDB" id="A0ABD2XNE5"/>
<evidence type="ECO:0000313" key="4">
    <source>
        <dbReference type="Proteomes" id="UP001627154"/>
    </source>
</evidence>
<dbReference type="Pfam" id="PF00400">
    <property type="entry name" value="WD40"/>
    <property type="match status" value="1"/>
</dbReference>
<dbReference type="SUPFAM" id="SSF50978">
    <property type="entry name" value="WD40 repeat-like"/>
    <property type="match status" value="2"/>
</dbReference>
<protein>
    <recommendedName>
        <fullName evidence="5">WD repeat-containing protein 55 homolog</fullName>
    </recommendedName>
</protein>
<proteinExistence type="predicted"/>
<dbReference type="InterPro" id="IPR015943">
    <property type="entry name" value="WD40/YVTN_repeat-like_dom_sf"/>
</dbReference>
<dbReference type="Gene3D" id="2.130.10.10">
    <property type="entry name" value="YVTN repeat-like/Quinoprotein amine dehydrogenase"/>
    <property type="match status" value="2"/>
</dbReference>
<dbReference type="Proteomes" id="UP001627154">
    <property type="component" value="Unassembled WGS sequence"/>
</dbReference>
<dbReference type="PROSITE" id="PS00678">
    <property type="entry name" value="WD_REPEATS_1"/>
    <property type="match status" value="1"/>
</dbReference>
<dbReference type="InterPro" id="IPR046351">
    <property type="entry name" value="UTP4"/>
</dbReference>
<dbReference type="EMBL" id="JBJJXI010000018">
    <property type="protein sequence ID" value="KAL3406644.1"/>
    <property type="molecule type" value="Genomic_DNA"/>
</dbReference>
<dbReference type="InterPro" id="IPR001680">
    <property type="entry name" value="WD40_rpt"/>
</dbReference>
<dbReference type="SMART" id="SM00320">
    <property type="entry name" value="WD40"/>
    <property type="match status" value="9"/>
</dbReference>
<dbReference type="PANTHER" id="PTHR44163">
    <property type="entry name" value="U3 SMALL NUCLEOLAR RNA-ASSOCIATED PROTEIN 4 HOMOLOG"/>
    <property type="match status" value="1"/>
</dbReference>